<dbReference type="PANTHER" id="PTHR38768">
    <property type="entry name" value="UPF0502 PROTEIN YCEH"/>
    <property type="match status" value="1"/>
</dbReference>
<dbReference type="HAMAP" id="MF_01584">
    <property type="entry name" value="UPF0502"/>
    <property type="match status" value="1"/>
</dbReference>
<evidence type="ECO:0000256" key="1">
    <source>
        <dbReference type="HAMAP-Rule" id="MF_01584"/>
    </source>
</evidence>
<dbReference type="Gene3D" id="1.10.10.10">
    <property type="entry name" value="Winged helix-like DNA-binding domain superfamily/Winged helix DNA-binding domain"/>
    <property type="match status" value="2"/>
</dbReference>
<dbReference type="RefSeq" id="WP_105864068.1">
    <property type="nucleotide sequence ID" value="NZ_PUEJ01000008.1"/>
</dbReference>
<comment type="caution">
    <text evidence="3">The sequence shown here is derived from an EMBL/GenBank/DDBJ whole genome shotgun (WGS) entry which is preliminary data.</text>
</comment>
<dbReference type="Pfam" id="PF04337">
    <property type="entry name" value="DUF480"/>
    <property type="match status" value="1"/>
</dbReference>
<organism evidence="3 4">
    <name type="scientific">Labrys okinawensis</name>
    <dbReference type="NCBI Taxonomy" id="346911"/>
    <lineage>
        <taxon>Bacteria</taxon>
        <taxon>Pseudomonadati</taxon>
        <taxon>Pseudomonadota</taxon>
        <taxon>Alphaproteobacteria</taxon>
        <taxon>Hyphomicrobiales</taxon>
        <taxon>Xanthobacteraceae</taxon>
        <taxon>Labrys</taxon>
    </lineage>
</organism>
<protein>
    <submittedName>
        <fullName evidence="3">DUF480 domain-containing protein</fullName>
    </submittedName>
</protein>
<dbReference type="InterPro" id="IPR036388">
    <property type="entry name" value="WH-like_DNA-bd_sf"/>
</dbReference>
<gene>
    <name evidence="3" type="ORF">C5L14_21200</name>
</gene>
<proteinExistence type="inferred from homology"/>
<feature type="coiled-coil region" evidence="2">
    <location>
        <begin position="180"/>
        <end position="207"/>
    </location>
</feature>
<dbReference type="InterPro" id="IPR036390">
    <property type="entry name" value="WH_DNA-bd_sf"/>
</dbReference>
<dbReference type="SUPFAM" id="SSF46785">
    <property type="entry name" value="Winged helix' DNA-binding domain"/>
    <property type="match status" value="2"/>
</dbReference>
<dbReference type="Proteomes" id="UP000237682">
    <property type="component" value="Unassembled WGS sequence"/>
</dbReference>
<evidence type="ECO:0000313" key="4">
    <source>
        <dbReference type="Proteomes" id="UP000237682"/>
    </source>
</evidence>
<reference evidence="3 4" key="1">
    <citation type="submission" date="2018-02" db="EMBL/GenBank/DDBJ databases">
        <title>Whole genome sequencing of endophytic bacterium.</title>
        <authorList>
            <person name="Eedara R."/>
            <person name="Podile A.R."/>
        </authorList>
    </citation>
    <scope>NUCLEOTIDE SEQUENCE [LARGE SCALE GENOMIC DNA]</scope>
    <source>
        <strain evidence="3 4">RP1T</strain>
    </source>
</reference>
<evidence type="ECO:0000256" key="2">
    <source>
        <dbReference type="SAM" id="Coils"/>
    </source>
</evidence>
<comment type="similarity">
    <text evidence="1">Belongs to the UPF0502 family.</text>
</comment>
<sequence>MSQEPPFLNAMEARVFGCLIEKQLLTPDAYPLTLNALQAAANQKTSREPVMALEPGEIGHTLATLEQQGLVRRAFGSRVERYEHLAGQRFNLTKQQSALLAVMLLRGPQTLNELQTRTDRMASFGSADEIRQELDLLASARPPLVKEIGRAPGQREDRFAHLLSGDVEVSMLAAPAPRPAAASTSAIAELEERVRALEEQVADLKARLDAVGA</sequence>
<dbReference type="OrthoDB" id="9784785at2"/>
<accession>A0A2S9Q821</accession>
<dbReference type="PANTHER" id="PTHR38768:SF1">
    <property type="entry name" value="UPF0502 PROTEIN YCEH"/>
    <property type="match status" value="1"/>
</dbReference>
<evidence type="ECO:0000313" key="3">
    <source>
        <dbReference type="EMBL" id="PRH85508.1"/>
    </source>
</evidence>
<keyword evidence="4" id="KW-1185">Reference proteome</keyword>
<name>A0A2S9Q821_9HYPH</name>
<dbReference type="InterPro" id="IPR007432">
    <property type="entry name" value="DUF480"/>
</dbReference>
<dbReference type="AlphaFoldDB" id="A0A2S9Q821"/>
<keyword evidence="2" id="KW-0175">Coiled coil</keyword>
<dbReference type="EMBL" id="PUEJ01000008">
    <property type="protein sequence ID" value="PRH85508.1"/>
    <property type="molecule type" value="Genomic_DNA"/>
</dbReference>